<evidence type="ECO:0000256" key="1">
    <source>
        <dbReference type="SAM" id="MobiDB-lite"/>
    </source>
</evidence>
<protein>
    <submittedName>
        <fullName evidence="2">Uncharacterized protein</fullName>
    </submittedName>
</protein>
<feature type="compositionally biased region" description="Basic and acidic residues" evidence="1">
    <location>
        <begin position="36"/>
        <end position="52"/>
    </location>
</feature>
<gene>
    <name evidence="2" type="ORF">AVDCRST_MAG89-1568</name>
</gene>
<reference evidence="2" key="1">
    <citation type="submission" date="2020-02" db="EMBL/GenBank/DDBJ databases">
        <authorList>
            <person name="Meier V. D."/>
        </authorList>
    </citation>
    <scope>NUCLEOTIDE SEQUENCE</scope>
    <source>
        <strain evidence="2">AVDCRST_MAG89</strain>
    </source>
</reference>
<sequence length="195" mass="19974">VRPPGAGAPGQGAAGPAVGGHRPVLRAHRPGAGPAVRRDRVGQPRPVLDSRRHPGRAGAGADRGPALHHPGPPFRRGRRARSTGGRGGAGGAPPPRRGRVGGRGPAAGRRGAVPRGRHGAVPGPAAAHGSRGRRALRPGQDPRRLPHGGPAPRAFAAPVGVPARLRAGRFRRALAGRGRVRAPARRRRRGGCPWV</sequence>
<feature type="compositionally biased region" description="Low complexity" evidence="1">
    <location>
        <begin position="106"/>
        <end position="129"/>
    </location>
</feature>
<dbReference type="EMBL" id="CADCTV010000337">
    <property type="protein sequence ID" value="CAA9319266.1"/>
    <property type="molecule type" value="Genomic_DNA"/>
</dbReference>
<feature type="non-terminal residue" evidence="2">
    <location>
        <position position="1"/>
    </location>
</feature>
<organism evidence="2">
    <name type="scientific">uncultured Gemmatimonadota bacterium</name>
    <dbReference type="NCBI Taxonomy" id="203437"/>
    <lineage>
        <taxon>Bacteria</taxon>
        <taxon>Pseudomonadati</taxon>
        <taxon>Gemmatimonadota</taxon>
        <taxon>environmental samples</taxon>
    </lineage>
</organism>
<feature type="region of interest" description="Disordered" evidence="1">
    <location>
        <begin position="1"/>
        <end position="158"/>
    </location>
</feature>
<evidence type="ECO:0000313" key="2">
    <source>
        <dbReference type="EMBL" id="CAA9319266.1"/>
    </source>
</evidence>
<name>A0A6J4L0X0_9BACT</name>
<feature type="non-terminal residue" evidence="2">
    <location>
        <position position="195"/>
    </location>
</feature>
<dbReference type="AlphaFoldDB" id="A0A6J4L0X0"/>
<accession>A0A6J4L0X0</accession>
<proteinExistence type="predicted"/>